<reference evidence="2" key="1">
    <citation type="journal article" date="2021" name="PeerJ">
        <title>Extensive microbial diversity within the chicken gut microbiome revealed by metagenomics and culture.</title>
        <authorList>
            <person name="Gilroy R."/>
            <person name="Ravi A."/>
            <person name="Getino M."/>
            <person name="Pursley I."/>
            <person name="Horton D.L."/>
            <person name="Alikhan N.F."/>
            <person name="Baker D."/>
            <person name="Gharbi K."/>
            <person name="Hall N."/>
            <person name="Watson M."/>
            <person name="Adriaenssens E.M."/>
            <person name="Foster-Nyarko E."/>
            <person name="Jarju S."/>
            <person name="Secka A."/>
            <person name="Antonio M."/>
            <person name="Oren A."/>
            <person name="Chaudhuri R.R."/>
            <person name="La Ragione R."/>
            <person name="Hildebrand F."/>
            <person name="Pallen M.J."/>
        </authorList>
    </citation>
    <scope>NUCLEOTIDE SEQUENCE</scope>
    <source>
        <strain evidence="2">ChiBcec8-13705</strain>
    </source>
</reference>
<name>A0A9D2M6A2_9FIRM</name>
<sequence>MKLGISRALVVEGRYDAARLANLVEGTILTTDGFAIFRDHARQELFRRTARAQGLVILTDSDAAGFRIRHFVADLVGAAYVCHAFIPALPGKEPRKAQPGREGLLGVEGVPDAQIVKALQTALASAPEWAAPPPARPITYTDLYEWGLSGGAYSAEKRRAFLSKLGLPPRLSKRELVQVLNTLYTYEALLAELQPKP</sequence>
<dbReference type="PANTHER" id="PTHR39156">
    <property type="entry name" value="RIBONUCLEASE M5"/>
    <property type="match status" value="1"/>
</dbReference>
<dbReference type="InterPro" id="IPR025156">
    <property type="entry name" value="RNase_M5_C"/>
</dbReference>
<dbReference type="SUPFAM" id="SSF110455">
    <property type="entry name" value="Toprim domain"/>
    <property type="match status" value="1"/>
</dbReference>
<dbReference type="GO" id="GO:0006364">
    <property type="term" value="P:rRNA processing"/>
    <property type="evidence" value="ECO:0007669"/>
    <property type="project" value="TreeGrafter"/>
</dbReference>
<evidence type="ECO:0000313" key="3">
    <source>
        <dbReference type="Proteomes" id="UP000886803"/>
    </source>
</evidence>
<gene>
    <name evidence="2" type="ORF">H9945_02945</name>
</gene>
<dbReference type="Gene3D" id="3.40.1360.10">
    <property type="match status" value="1"/>
</dbReference>
<comment type="caution">
    <text evidence="2">The sequence shown here is derived from an EMBL/GenBank/DDBJ whole genome shotgun (WGS) entry which is preliminary data.</text>
</comment>
<dbReference type="EMBL" id="DWYG01000032">
    <property type="protein sequence ID" value="HJB41431.1"/>
    <property type="molecule type" value="Genomic_DNA"/>
</dbReference>
<feature type="domain" description="Toprim" evidence="1">
    <location>
        <begin position="6"/>
        <end position="87"/>
    </location>
</feature>
<evidence type="ECO:0000259" key="1">
    <source>
        <dbReference type="PROSITE" id="PS50880"/>
    </source>
</evidence>
<evidence type="ECO:0000313" key="2">
    <source>
        <dbReference type="EMBL" id="HJB41431.1"/>
    </source>
</evidence>
<dbReference type="PROSITE" id="PS50880">
    <property type="entry name" value="TOPRIM"/>
    <property type="match status" value="1"/>
</dbReference>
<accession>A0A9D2M6A2</accession>
<proteinExistence type="predicted"/>
<protein>
    <submittedName>
        <fullName evidence="2">DUF4093 domain-containing protein</fullName>
    </submittedName>
</protein>
<dbReference type="InterPro" id="IPR006171">
    <property type="entry name" value="TOPRIM_dom"/>
</dbReference>
<dbReference type="GO" id="GO:0043822">
    <property type="term" value="F:ribonuclease M5 activity"/>
    <property type="evidence" value="ECO:0007669"/>
    <property type="project" value="TreeGrafter"/>
</dbReference>
<dbReference type="Pfam" id="PF13662">
    <property type="entry name" value="Toprim_4"/>
    <property type="match status" value="1"/>
</dbReference>
<organism evidence="2 3">
    <name type="scientific">Candidatus Gemmiger avicola</name>
    <dbReference type="NCBI Taxonomy" id="2838605"/>
    <lineage>
        <taxon>Bacteria</taxon>
        <taxon>Bacillati</taxon>
        <taxon>Bacillota</taxon>
        <taxon>Clostridia</taxon>
        <taxon>Eubacteriales</taxon>
        <taxon>Gemmiger</taxon>
    </lineage>
</organism>
<dbReference type="Proteomes" id="UP000886803">
    <property type="component" value="Unassembled WGS sequence"/>
</dbReference>
<dbReference type="PANTHER" id="PTHR39156:SF2">
    <property type="entry name" value="DNA PRIMASE (BACTERIAL TYPE) AND SMALL PRIMASE-LIKE PROTEINS"/>
    <property type="match status" value="1"/>
</dbReference>
<dbReference type="AlphaFoldDB" id="A0A9D2M6A2"/>
<reference evidence="2" key="2">
    <citation type="submission" date="2021-04" db="EMBL/GenBank/DDBJ databases">
        <authorList>
            <person name="Gilroy R."/>
        </authorList>
    </citation>
    <scope>NUCLEOTIDE SEQUENCE</scope>
    <source>
        <strain evidence="2">ChiBcec8-13705</strain>
    </source>
</reference>
<dbReference type="Pfam" id="PF13331">
    <property type="entry name" value="DUF4093"/>
    <property type="match status" value="1"/>
</dbReference>